<dbReference type="EMBL" id="FN656264">
    <property type="protein sequence ID" value="CBY41088.1"/>
    <property type="molecule type" value="Genomic_DNA"/>
</dbReference>
<sequence>SFSPISPALKSFIFLINIFQDDVANCYLFGPVLLTSKYFNFGAGFNFPAGGCNLSIKQIQMHLCASKYGTTSKAIKRRGKTRLALKFDAIDLN</sequence>
<gene>
    <name evidence="1" type="ORF">GSOID_T00023140001</name>
</gene>
<dbReference type="AlphaFoldDB" id="E4Z060"/>
<feature type="non-terminal residue" evidence="1">
    <location>
        <position position="1"/>
    </location>
</feature>
<organism evidence="1">
    <name type="scientific">Oikopleura dioica</name>
    <name type="common">Tunicate</name>
    <dbReference type="NCBI Taxonomy" id="34765"/>
    <lineage>
        <taxon>Eukaryota</taxon>
        <taxon>Metazoa</taxon>
        <taxon>Chordata</taxon>
        <taxon>Tunicata</taxon>
        <taxon>Appendicularia</taxon>
        <taxon>Copelata</taxon>
        <taxon>Oikopleuridae</taxon>
        <taxon>Oikopleura</taxon>
    </lineage>
</organism>
<dbReference type="Proteomes" id="UP000011014">
    <property type="component" value="Unassembled WGS sequence"/>
</dbReference>
<name>E4Z060_OIKDI</name>
<evidence type="ECO:0000313" key="1">
    <source>
        <dbReference type="EMBL" id="CBY41088.1"/>
    </source>
</evidence>
<proteinExistence type="predicted"/>
<accession>E4Z060</accession>
<reference evidence="1" key="1">
    <citation type="journal article" date="2010" name="Science">
        <title>Plasticity of animal genome architecture unmasked by rapid evolution of a pelagic tunicate.</title>
        <authorList>
            <person name="Denoeud F."/>
            <person name="Henriet S."/>
            <person name="Mungpakdee S."/>
            <person name="Aury J.M."/>
            <person name="Da Silva C."/>
            <person name="Brinkmann H."/>
            <person name="Mikhaleva J."/>
            <person name="Olsen L.C."/>
            <person name="Jubin C."/>
            <person name="Canestro C."/>
            <person name="Bouquet J.M."/>
            <person name="Danks G."/>
            <person name="Poulain J."/>
            <person name="Campsteijn C."/>
            <person name="Adamski M."/>
            <person name="Cross I."/>
            <person name="Yadetie F."/>
            <person name="Muffato M."/>
            <person name="Louis A."/>
            <person name="Butcher S."/>
            <person name="Tsagkogeorga G."/>
            <person name="Konrad A."/>
            <person name="Singh S."/>
            <person name="Jensen M.F."/>
            <person name="Cong E.H."/>
            <person name="Eikeseth-Otteraa H."/>
            <person name="Noel B."/>
            <person name="Anthouard V."/>
            <person name="Porcel B.M."/>
            <person name="Kachouri-Lafond R."/>
            <person name="Nishino A."/>
            <person name="Ugolini M."/>
            <person name="Chourrout P."/>
            <person name="Nishida H."/>
            <person name="Aasland R."/>
            <person name="Huzurbazar S."/>
            <person name="Westhof E."/>
            <person name="Delsuc F."/>
            <person name="Lehrach H."/>
            <person name="Reinhardt R."/>
            <person name="Weissenbach J."/>
            <person name="Roy S.W."/>
            <person name="Artiguenave F."/>
            <person name="Postlethwait J.H."/>
            <person name="Manak J.R."/>
            <person name="Thompson E.M."/>
            <person name="Jaillon O."/>
            <person name="Du Pasquier L."/>
            <person name="Boudinot P."/>
            <person name="Liberles D.A."/>
            <person name="Volff J.N."/>
            <person name="Philippe H."/>
            <person name="Lenhard B."/>
            <person name="Roest Crollius H."/>
            <person name="Wincker P."/>
            <person name="Chourrout D."/>
        </authorList>
    </citation>
    <scope>NUCLEOTIDE SEQUENCE [LARGE SCALE GENOMIC DNA]</scope>
</reference>
<protein>
    <submittedName>
        <fullName evidence="1">Uncharacterized protein</fullName>
    </submittedName>
</protein>